<evidence type="ECO:0000313" key="1">
    <source>
        <dbReference type="Proteomes" id="UP000887576"/>
    </source>
</evidence>
<sequence>MMIDVDGSPYRVVAHTVDKWRVFFNNSFDHLEPWQIVLYTISWAFFIQWIRKIFKYEDTLFFGKYLNSLLLNVPVIRKRYEENKEKLLKSLDEKLLKFDTLKEFYKFLPDRGLPTSEILGEAADYRAMSDLLFERGRMSGSTFAESDENHMSVLSGVFRLFSFTNAAFPDIYPACRKMEAEIIRMLCSLFHGGPKSCGVFTTSNSEAVLLACMAYRNRAFKAGIRKPEIIVAENCSVSFLEAGKVLGVRVVKTHLNRAFEADVGAIKRAISKETCLIVVSAPSPVYGIVDPIEEISQLALRYGVPLHVDAGWGGFLLPFLEQCDFPTPPFDFRVSGISSVTVDLDKYGYCPIGSSAVLYRDPEILDFQIYSETDWSGGVYVCPTIADNKSGSQISLSWATLLYHGRHGYVEKTQQILDSAHDLIEKLKNEFDGNIQILGEPTVSIVTFTTTSSSKIPVHWLGDELNELGWNLTLQQCPDSLRICVCMNQTKENVIDEFVEDIKKCIKKITAAIEENKVYEKTTSFYGLSSPLPDYNLNDVLPKMYIETYYSTPSAPQKSTRTLSIEGRKLSQIISHSRLASFSMPNKEREHLIPPKEE</sequence>
<dbReference type="Proteomes" id="UP000887576">
    <property type="component" value="Unplaced"/>
</dbReference>
<reference evidence="2" key="1">
    <citation type="submission" date="2022-11" db="UniProtKB">
        <authorList>
            <consortium name="WormBaseParasite"/>
        </authorList>
    </citation>
    <scope>IDENTIFICATION</scope>
</reference>
<dbReference type="WBParaSite" id="JU765_v2.g16957.t1">
    <property type="protein sequence ID" value="JU765_v2.g16957.t1"/>
    <property type="gene ID" value="JU765_v2.g16957"/>
</dbReference>
<proteinExistence type="predicted"/>
<evidence type="ECO:0000313" key="2">
    <source>
        <dbReference type="WBParaSite" id="JU765_v2.g16957.t1"/>
    </source>
</evidence>
<protein>
    <submittedName>
        <fullName evidence="2">Uncharacterized protein</fullName>
    </submittedName>
</protein>
<accession>A0AC34QJN4</accession>
<organism evidence="1 2">
    <name type="scientific">Panagrolaimus sp. JU765</name>
    <dbReference type="NCBI Taxonomy" id="591449"/>
    <lineage>
        <taxon>Eukaryota</taxon>
        <taxon>Metazoa</taxon>
        <taxon>Ecdysozoa</taxon>
        <taxon>Nematoda</taxon>
        <taxon>Chromadorea</taxon>
        <taxon>Rhabditida</taxon>
        <taxon>Tylenchina</taxon>
        <taxon>Panagrolaimomorpha</taxon>
        <taxon>Panagrolaimoidea</taxon>
        <taxon>Panagrolaimidae</taxon>
        <taxon>Panagrolaimus</taxon>
    </lineage>
</organism>
<name>A0AC34QJN4_9BILA</name>